<dbReference type="Proteomes" id="UP001589654">
    <property type="component" value="Unassembled WGS sequence"/>
</dbReference>
<dbReference type="RefSeq" id="WP_290246265.1">
    <property type="nucleotide sequence ID" value="NZ_JAUFQT010000001.1"/>
</dbReference>
<organism evidence="1 2">
    <name type="scientific">Echinicola jeungdonensis</name>
    <dbReference type="NCBI Taxonomy" id="709343"/>
    <lineage>
        <taxon>Bacteria</taxon>
        <taxon>Pseudomonadati</taxon>
        <taxon>Bacteroidota</taxon>
        <taxon>Cytophagia</taxon>
        <taxon>Cytophagales</taxon>
        <taxon>Cyclobacteriaceae</taxon>
        <taxon>Echinicola</taxon>
    </lineage>
</organism>
<keyword evidence="2" id="KW-1185">Reference proteome</keyword>
<reference evidence="1 2" key="1">
    <citation type="submission" date="2024-09" db="EMBL/GenBank/DDBJ databases">
        <authorList>
            <person name="Sun Q."/>
            <person name="Mori K."/>
        </authorList>
    </citation>
    <scope>NUCLEOTIDE SEQUENCE [LARGE SCALE GENOMIC DNA]</scope>
    <source>
        <strain evidence="1 2">CECT 7682</strain>
    </source>
</reference>
<comment type="caution">
    <text evidence="1">The sequence shown here is derived from an EMBL/GenBank/DDBJ whole genome shotgun (WGS) entry which is preliminary data.</text>
</comment>
<evidence type="ECO:0000313" key="1">
    <source>
        <dbReference type="EMBL" id="MFB9210400.1"/>
    </source>
</evidence>
<proteinExistence type="predicted"/>
<dbReference type="EMBL" id="JBHMEW010000007">
    <property type="protein sequence ID" value="MFB9210400.1"/>
    <property type="molecule type" value="Genomic_DNA"/>
</dbReference>
<name>A0ABV5J2F1_9BACT</name>
<gene>
    <name evidence="1" type="ORF">ACFFUR_01155</name>
</gene>
<protein>
    <submittedName>
        <fullName evidence="1">Uncharacterized protein</fullName>
    </submittedName>
</protein>
<sequence>MYEDISLDLLKDKRLFQEIHQTKNFFIQLFSELANALPEEKLLKVHEKSKGKKISKGNELEHCPYQVLDLVRDFDKKQGFNIRLLNWWGHGIFMLLYYGVENIPDKPKYTSLVERGYEVTQTGSPWEYKQIINDHRREALPSMDRLNAHVNQYHHVQLIKPLPYHNNYQELRQMLFEELNQVINFHLL</sequence>
<accession>A0ABV5J2F1</accession>
<evidence type="ECO:0000313" key="2">
    <source>
        <dbReference type="Proteomes" id="UP001589654"/>
    </source>
</evidence>